<evidence type="ECO:0000256" key="7">
    <source>
        <dbReference type="HAMAP-Rule" id="MF_01894"/>
    </source>
</evidence>
<name>A0A3Q9HP81_9FIRM</name>
<comment type="function">
    <text evidence="7">Required for chromosome condensation and partitioning.</text>
</comment>
<comment type="similarity">
    <text evidence="7">Belongs to the SMC family.</text>
</comment>
<evidence type="ECO:0000256" key="6">
    <source>
        <dbReference type="ARBA" id="ARBA00023125"/>
    </source>
</evidence>
<evidence type="ECO:0000256" key="4">
    <source>
        <dbReference type="ARBA" id="ARBA00022840"/>
    </source>
</evidence>
<sequence>MFLKRIELHGFKSFAESTVVTFEPSITAIVGPNGSGKSNIVDAIRWVLGEQSAKNLRGSKMEDVIFAGTDKRKPMNIAEVRLILDNSDGTLPIEFSEVSIGRRVDRSGQSDYLINGTVCRLKDIEELLMDTGIGKEAYSIVSQGKVDMILSSKPTDRRELFEEAAGIIKYKNRKREAAKKLEDTEINLARVQDIIQELERQAEPLKKQAEDARKYKEFKKELKELEESLLLTNWYLYQKELDTYVSDRDRLARNLKERENMVNAFETKVDKLQNELDQVKELIDKKQQEYFDLKTHRESIENQIKMIHEKLNSLLMQKKRIRAEISEREDSLTRYKSEKEEINRTLSDLKNKKEELNQSILVKSKKIDELNAEIKADQEKIDFLKNDLKEFLNQRSELKTQLSRYQDQESKLTERIDELIQLRSRNDRNLDEAVTQLNKVKQELKQINERLERLKRDEEYLRHRQEEDRAKLQKVEEEFASLREKLHGAQSRLKLLNDMEESLQGYYQGVKNVLKARDELKGIVGVVAELFDVDKDKEKAIAAALGSGLQNIVVETGEDAKEAIQYLKRTRGGRATFLPLDMIQGKRMKELSVLSSIDGYLGVASDFVRADARLTSVVNYLLGRIIIAKDLDSALQISRAVKQRFRIVTLDGDNINPGGAVSGGSSQQHNHNLLGRSREIEELRVQVNHLKEELQFLTKKGQELKKRVLEQEEKLNEWQKEIHQLELKRANLLKDKQQLQKDTEYQEDLLSNMDQEFEFCHEQLGKFDHQIQQLKTELELLNSENARKEAELKALEEKVNQKRGIIDQIQLEITEIRIKLASLDEQEKGYYNRLQQIKELKEEINQKIEKLKDEWQELESKKLELEEQIEVIKKDKEKVLEKEKVLGDEVTDLKQKEKDLVGAFRKEDARARKIRRKVNELTKEINQYEVKIAEYTSKLENIKEELKEEHGIDLEHYCKEIKPVEDIEKVEKRIKSLKWRLKVLGAVNLTAEEEYETLTKRLNFIKEQHDDLIKARKSLNEMISELDETIKERFLKTFEKVQVEFKEVFTRLFGGGTAELSLSDPDNLLETGIEINAQPPGKKLQKLTLMSGGEKALTALALIFAFLKVKPSPFYILDEIDAPLDEANVERFANFVREFSSVAQFIIITHRKRTMAEADALYGVTMEESGVSKLISYKFAEKVS</sequence>
<dbReference type="KEGG" id="aft:BBF96_02360"/>
<dbReference type="GO" id="GO:0005737">
    <property type="term" value="C:cytoplasm"/>
    <property type="evidence" value="ECO:0007669"/>
    <property type="project" value="UniProtKB-SubCell"/>
</dbReference>
<comment type="domain">
    <text evidence="7">Contains large globular domains required for ATP hydrolysis at each terminus and a third globular domain forming a flexible hinge near the middle of the molecule. These domains are separated by coiled-coil structures.</text>
</comment>
<feature type="coiled-coil region" evidence="7">
    <location>
        <begin position="673"/>
        <end position="952"/>
    </location>
</feature>
<dbReference type="SUPFAM" id="SSF52540">
    <property type="entry name" value="P-loop containing nucleoside triphosphate hydrolases"/>
    <property type="match status" value="1"/>
</dbReference>
<dbReference type="Proteomes" id="UP000267250">
    <property type="component" value="Chromosome"/>
</dbReference>
<dbReference type="Gene3D" id="3.30.70.1620">
    <property type="match status" value="1"/>
</dbReference>
<evidence type="ECO:0000259" key="8">
    <source>
        <dbReference type="SMART" id="SM00968"/>
    </source>
</evidence>
<keyword evidence="3 7" id="KW-0547">Nucleotide-binding</keyword>
<dbReference type="GO" id="GO:0016887">
    <property type="term" value="F:ATP hydrolysis activity"/>
    <property type="evidence" value="ECO:0007669"/>
    <property type="project" value="InterPro"/>
</dbReference>
<keyword evidence="4 7" id="KW-0067">ATP-binding</keyword>
<dbReference type="CDD" id="cd03278">
    <property type="entry name" value="ABC_SMC_barmotin"/>
    <property type="match status" value="2"/>
</dbReference>
<evidence type="ECO:0000313" key="10">
    <source>
        <dbReference type="Proteomes" id="UP000267250"/>
    </source>
</evidence>
<dbReference type="HAMAP" id="MF_01894">
    <property type="entry name" value="Smc_prok"/>
    <property type="match status" value="1"/>
</dbReference>
<dbReference type="EMBL" id="CP016379">
    <property type="protein sequence ID" value="AZR72334.1"/>
    <property type="molecule type" value="Genomic_DNA"/>
</dbReference>
<dbReference type="GO" id="GO:0005694">
    <property type="term" value="C:chromosome"/>
    <property type="evidence" value="ECO:0007669"/>
    <property type="project" value="InterPro"/>
</dbReference>
<dbReference type="InterPro" id="IPR036277">
    <property type="entry name" value="SMC_hinge_sf"/>
</dbReference>
<organism evidence="9 10">
    <name type="scientific">Anoxybacter fermentans</name>
    <dbReference type="NCBI Taxonomy" id="1323375"/>
    <lineage>
        <taxon>Bacteria</taxon>
        <taxon>Bacillati</taxon>
        <taxon>Bacillota</taxon>
        <taxon>Clostridia</taxon>
        <taxon>Halanaerobiales</taxon>
        <taxon>Anoxybacter</taxon>
    </lineage>
</organism>
<dbReference type="SUPFAM" id="SSF75553">
    <property type="entry name" value="Smc hinge domain"/>
    <property type="match status" value="1"/>
</dbReference>
<evidence type="ECO:0000313" key="9">
    <source>
        <dbReference type="EMBL" id="AZR72334.1"/>
    </source>
</evidence>
<dbReference type="GO" id="GO:0007062">
    <property type="term" value="P:sister chromatid cohesion"/>
    <property type="evidence" value="ECO:0007669"/>
    <property type="project" value="InterPro"/>
</dbReference>
<dbReference type="Pfam" id="PF06470">
    <property type="entry name" value="SMC_hinge"/>
    <property type="match status" value="1"/>
</dbReference>
<protein>
    <recommendedName>
        <fullName evidence="7">Chromosome partition protein Smc</fullName>
    </recommendedName>
</protein>
<dbReference type="SUPFAM" id="SSF57997">
    <property type="entry name" value="Tropomyosin"/>
    <property type="match status" value="1"/>
</dbReference>
<dbReference type="GO" id="GO:0003677">
    <property type="term" value="F:DNA binding"/>
    <property type="evidence" value="ECO:0007669"/>
    <property type="project" value="UniProtKB-UniRule"/>
</dbReference>
<dbReference type="NCBIfam" id="TIGR02168">
    <property type="entry name" value="SMC_prok_B"/>
    <property type="match status" value="1"/>
</dbReference>
<proteinExistence type="inferred from homology"/>
<dbReference type="FunFam" id="3.40.50.300:FF:000984">
    <property type="entry name" value="Chromosome partition protein Smc"/>
    <property type="match status" value="1"/>
</dbReference>
<dbReference type="InterPro" id="IPR003395">
    <property type="entry name" value="RecF/RecN/SMC_N"/>
</dbReference>
<feature type="coiled-coil region" evidence="7">
    <location>
        <begin position="988"/>
        <end position="1032"/>
    </location>
</feature>
<keyword evidence="10" id="KW-1185">Reference proteome</keyword>
<keyword evidence="5 7" id="KW-0175">Coiled coil</keyword>
<keyword evidence="2 7" id="KW-0963">Cytoplasm</keyword>
<reference evidence="9 10" key="1">
    <citation type="submission" date="2016-07" db="EMBL/GenBank/DDBJ databases">
        <title>Genome and transcriptome analysis of iron-reducing fermentative bacteria Anoxybacter fermentans.</title>
        <authorList>
            <person name="Zeng X."/>
            <person name="Shao Z."/>
        </authorList>
    </citation>
    <scope>NUCLEOTIDE SEQUENCE [LARGE SCALE GENOMIC DNA]</scope>
    <source>
        <strain evidence="9 10">DY22613</strain>
    </source>
</reference>
<dbReference type="GO" id="GO:0030261">
    <property type="term" value="P:chromosome condensation"/>
    <property type="evidence" value="ECO:0007669"/>
    <property type="project" value="InterPro"/>
</dbReference>
<dbReference type="SUPFAM" id="SSF58100">
    <property type="entry name" value="Bacterial hemolysins"/>
    <property type="match status" value="1"/>
</dbReference>
<dbReference type="Gene3D" id="1.20.1060.20">
    <property type="match status" value="1"/>
</dbReference>
<evidence type="ECO:0000256" key="2">
    <source>
        <dbReference type="ARBA" id="ARBA00022490"/>
    </source>
</evidence>
<dbReference type="GO" id="GO:0005524">
    <property type="term" value="F:ATP binding"/>
    <property type="evidence" value="ECO:0007669"/>
    <property type="project" value="UniProtKB-UniRule"/>
</dbReference>
<dbReference type="InterPro" id="IPR027417">
    <property type="entry name" value="P-loop_NTPase"/>
</dbReference>
<dbReference type="InterPro" id="IPR010935">
    <property type="entry name" value="SMC_hinge"/>
</dbReference>
<dbReference type="AlphaFoldDB" id="A0A3Q9HP81"/>
<evidence type="ECO:0000256" key="1">
    <source>
        <dbReference type="ARBA" id="ARBA00004496"/>
    </source>
</evidence>
<dbReference type="GO" id="GO:0007059">
    <property type="term" value="P:chromosome segregation"/>
    <property type="evidence" value="ECO:0007669"/>
    <property type="project" value="UniProtKB-UniRule"/>
</dbReference>
<dbReference type="RefSeq" id="WP_164730857.1">
    <property type="nucleotide sequence ID" value="NZ_CP016379.1"/>
</dbReference>
<keyword evidence="6 7" id="KW-0238">DNA-binding</keyword>
<dbReference type="NCBIfam" id="TIGR02169">
    <property type="entry name" value="SMC_prok_A"/>
    <property type="match status" value="1"/>
</dbReference>
<accession>A0A3Q9HP81</accession>
<dbReference type="Gene3D" id="1.10.287.1490">
    <property type="match status" value="1"/>
</dbReference>
<evidence type="ECO:0000256" key="5">
    <source>
        <dbReference type="ARBA" id="ARBA00023054"/>
    </source>
</evidence>
<comment type="subcellular location">
    <subcellularLocation>
        <location evidence="1 7">Cytoplasm</location>
    </subcellularLocation>
</comment>
<feature type="domain" description="SMC hinge" evidence="8">
    <location>
        <begin position="521"/>
        <end position="638"/>
    </location>
</feature>
<dbReference type="InterPro" id="IPR024704">
    <property type="entry name" value="SMC"/>
</dbReference>
<feature type="binding site" evidence="7">
    <location>
        <begin position="32"/>
        <end position="39"/>
    </location>
    <ligand>
        <name>ATP</name>
        <dbReference type="ChEBI" id="CHEBI:30616"/>
    </ligand>
</feature>
<dbReference type="FunFam" id="3.40.50.300:FF:000901">
    <property type="entry name" value="Chromosome partition protein Smc"/>
    <property type="match status" value="1"/>
</dbReference>
<dbReference type="PANTHER" id="PTHR43977">
    <property type="entry name" value="STRUCTURAL MAINTENANCE OF CHROMOSOMES PROTEIN 3"/>
    <property type="match status" value="1"/>
</dbReference>
<dbReference type="GO" id="GO:0006260">
    <property type="term" value="P:DNA replication"/>
    <property type="evidence" value="ECO:0007669"/>
    <property type="project" value="UniProtKB-UniRule"/>
</dbReference>
<dbReference type="InterPro" id="IPR011890">
    <property type="entry name" value="SMC_prok"/>
</dbReference>
<dbReference type="Gene3D" id="3.40.50.300">
    <property type="entry name" value="P-loop containing nucleotide triphosphate hydrolases"/>
    <property type="match status" value="2"/>
</dbReference>
<comment type="subunit">
    <text evidence="7">Homodimer.</text>
</comment>
<evidence type="ECO:0000256" key="3">
    <source>
        <dbReference type="ARBA" id="ARBA00022741"/>
    </source>
</evidence>
<gene>
    <name evidence="7" type="primary">smc</name>
    <name evidence="9" type="ORF">BBF96_02360</name>
</gene>
<dbReference type="Pfam" id="PF02463">
    <property type="entry name" value="SMC_N"/>
    <property type="match status" value="1"/>
</dbReference>
<feature type="coiled-coil region" evidence="7">
    <location>
        <begin position="167"/>
        <end position="492"/>
    </location>
</feature>
<dbReference type="SMART" id="SM00968">
    <property type="entry name" value="SMC_hinge"/>
    <property type="match status" value="1"/>
</dbReference>
<dbReference type="PIRSF" id="PIRSF005719">
    <property type="entry name" value="SMC"/>
    <property type="match status" value="1"/>
</dbReference>